<evidence type="ECO:0000256" key="1">
    <source>
        <dbReference type="SAM" id="Phobius"/>
    </source>
</evidence>
<accession>A0A346NET7</accession>
<feature type="transmembrane region" description="Helical" evidence="1">
    <location>
        <begin position="119"/>
        <end position="138"/>
    </location>
</feature>
<dbReference type="Proteomes" id="UP000246115">
    <property type="component" value="Chromosome"/>
</dbReference>
<dbReference type="EMBL" id="QVQY01000045">
    <property type="protein sequence ID" value="RFU50108.1"/>
    <property type="molecule type" value="Genomic_DNA"/>
</dbReference>
<keyword evidence="7" id="KW-1185">Reference proteome</keyword>
<keyword evidence="1" id="KW-1133">Transmembrane helix</keyword>
<protein>
    <recommendedName>
        <fullName evidence="8">DUF443 family protein</fullName>
    </recommendedName>
</protein>
<gene>
    <name evidence="2" type="ORF">DDV21_010900</name>
    <name evidence="3" type="ORF">DDV22_10405</name>
    <name evidence="4" type="ORF">DDV23_10630</name>
</gene>
<dbReference type="EMBL" id="CP031733">
    <property type="protein sequence ID" value="AXQ79532.1"/>
    <property type="molecule type" value="Genomic_DNA"/>
</dbReference>
<dbReference type="EMBL" id="QVQZ01000046">
    <property type="protein sequence ID" value="RFU52260.1"/>
    <property type="molecule type" value="Genomic_DNA"/>
</dbReference>
<dbReference type="RefSeq" id="WP_116879079.1">
    <property type="nucleotide sequence ID" value="NZ_CP031733.1"/>
</dbReference>
<reference evidence="4 6" key="2">
    <citation type="submission" date="2018-08" db="EMBL/GenBank/DDBJ databases">
        <title>Draft genome of Streptococcus sp. nov. Z1.</title>
        <authorList>
            <person name="Tian Z."/>
        </authorList>
    </citation>
    <scope>NUCLEOTIDE SEQUENCE [LARGE SCALE GENOMIC DNA]</scope>
    <source>
        <strain evidence="4">Z1</strain>
        <strain evidence="6">Z1(2018)</strain>
    </source>
</reference>
<evidence type="ECO:0000313" key="5">
    <source>
        <dbReference type="Proteomes" id="UP000246115"/>
    </source>
</evidence>
<reference evidence="5" key="3">
    <citation type="submission" date="2018-08" db="EMBL/GenBank/DDBJ databases">
        <title>Streptococcus chenjunshii sp. nov., isolated from stools sample of the Tibetan antelope in the Qinghai-Tibet plateau, China.</title>
        <authorList>
            <person name="Tian Z."/>
        </authorList>
    </citation>
    <scope>NUCLEOTIDE SEQUENCE [LARGE SCALE GENOMIC DNA]</scope>
    <source>
        <strain evidence="5">Z15</strain>
    </source>
</reference>
<reference evidence="2" key="4">
    <citation type="journal article" date="2019" name="Int. J. Syst. Evol. Microbiol.">
        <title>Streptococcus chenjunshii sp. nov. isolated from feces of Tibetan antelopes.</title>
        <authorList>
            <person name="Tian Z."/>
            <person name="Lu S."/>
            <person name="Jin D."/>
            <person name="Yang J."/>
            <person name="Pu J."/>
            <person name="Lai X.H."/>
            <person name="Bai X.N."/>
            <person name="Wu X.M."/>
            <person name="Li J."/>
            <person name="Wang S."/>
            <person name="Xu J."/>
        </authorList>
    </citation>
    <scope>NUCLEOTIDE SEQUENCE</scope>
    <source>
        <strain evidence="2">Z15</strain>
    </source>
</reference>
<feature type="transmembrane region" description="Helical" evidence="1">
    <location>
        <begin position="144"/>
        <end position="165"/>
    </location>
</feature>
<accession>A0A372KJ33</accession>
<evidence type="ECO:0008006" key="8">
    <source>
        <dbReference type="Google" id="ProtNLM"/>
    </source>
</evidence>
<keyword evidence="1" id="KW-0812">Transmembrane</keyword>
<keyword evidence="1" id="KW-0472">Membrane</keyword>
<evidence type="ECO:0000313" key="2">
    <source>
        <dbReference type="EMBL" id="AXQ79532.1"/>
    </source>
</evidence>
<feature type="transmembrane region" description="Helical" evidence="1">
    <location>
        <begin position="67"/>
        <end position="86"/>
    </location>
</feature>
<name>A0A372KJ33_9STRE</name>
<evidence type="ECO:0000313" key="4">
    <source>
        <dbReference type="EMBL" id="RFU52260.1"/>
    </source>
</evidence>
<dbReference type="Proteomes" id="UP000262901">
    <property type="component" value="Unassembled WGS sequence"/>
</dbReference>
<dbReference type="KEGG" id="schj:DDV21_010900"/>
<sequence length="178" mass="20540">MKYSKQMIAIGNLNKKALFYDKATGEWYTSTDEQKVSTTLTVFLTLVSLPLVRWLDADFIVEDFGARLFLLFAGIAASAAFAGHYARKSYLRLHLQEIFLTEEELEPFLQKEEKNVRTAFLTIGILTAVILLCGYGYLRTSYFLFLFVTVVLTFPLVLFLCSRLWERRQIIKQLVQTI</sequence>
<evidence type="ECO:0000313" key="3">
    <source>
        <dbReference type="EMBL" id="RFU50108.1"/>
    </source>
</evidence>
<evidence type="ECO:0000313" key="7">
    <source>
        <dbReference type="Proteomes" id="UP000264056"/>
    </source>
</evidence>
<proteinExistence type="predicted"/>
<dbReference type="AlphaFoldDB" id="A0A372KJ33"/>
<evidence type="ECO:0000313" key="6">
    <source>
        <dbReference type="Proteomes" id="UP000262901"/>
    </source>
</evidence>
<dbReference type="Proteomes" id="UP000264056">
    <property type="component" value="Unassembled WGS sequence"/>
</dbReference>
<reference evidence="3 7" key="1">
    <citation type="submission" date="2018-08" db="EMBL/GenBank/DDBJ databases">
        <title>Draft genome of Streptococcus sp .nov. Z2.</title>
        <authorList>
            <person name="Tian Z."/>
        </authorList>
    </citation>
    <scope>NUCLEOTIDE SEQUENCE [LARGE SCALE GENOMIC DNA]</scope>
    <source>
        <strain evidence="3 7">Z2</strain>
    </source>
</reference>
<organism evidence="4 6">
    <name type="scientific">Streptococcus chenjunshii</name>
    <dbReference type="NCBI Taxonomy" id="2173853"/>
    <lineage>
        <taxon>Bacteria</taxon>
        <taxon>Bacillati</taxon>
        <taxon>Bacillota</taxon>
        <taxon>Bacilli</taxon>
        <taxon>Lactobacillales</taxon>
        <taxon>Streptococcaceae</taxon>
        <taxon>Streptococcus</taxon>
    </lineage>
</organism>
<feature type="transmembrane region" description="Helical" evidence="1">
    <location>
        <begin position="36"/>
        <end position="55"/>
    </location>
</feature>